<dbReference type="OrthoDB" id="10690152at2759"/>
<keyword evidence="3" id="KW-1185">Reference proteome</keyword>
<feature type="compositionally biased region" description="Polar residues" evidence="1">
    <location>
        <begin position="728"/>
        <end position="743"/>
    </location>
</feature>
<feature type="compositionally biased region" description="Pro residues" evidence="1">
    <location>
        <begin position="89"/>
        <end position="98"/>
    </location>
</feature>
<evidence type="ECO:0000313" key="3">
    <source>
        <dbReference type="Proteomes" id="UP000250043"/>
    </source>
</evidence>
<feature type="region of interest" description="Disordered" evidence="1">
    <location>
        <begin position="670"/>
        <end position="705"/>
    </location>
</feature>
<feature type="compositionally biased region" description="Pro residues" evidence="1">
    <location>
        <begin position="227"/>
        <end position="251"/>
    </location>
</feature>
<evidence type="ECO:0000313" key="2">
    <source>
        <dbReference type="EMBL" id="OCH86521.1"/>
    </source>
</evidence>
<reference evidence="2 3" key="1">
    <citation type="submission" date="2016-07" db="EMBL/GenBank/DDBJ databases">
        <title>Draft genome of the white-rot fungus Obba rivulosa 3A-2.</title>
        <authorList>
            <consortium name="DOE Joint Genome Institute"/>
            <person name="Miettinen O."/>
            <person name="Riley R."/>
            <person name="Acob R."/>
            <person name="Barry K."/>
            <person name="Cullen D."/>
            <person name="De Vries R."/>
            <person name="Hainaut M."/>
            <person name="Hatakka A."/>
            <person name="Henrissat B."/>
            <person name="Hilden K."/>
            <person name="Kuo R."/>
            <person name="Labutti K."/>
            <person name="Lipzen A."/>
            <person name="Makela M.R."/>
            <person name="Sandor L."/>
            <person name="Spatafora J.W."/>
            <person name="Grigoriev I.V."/>
            <person name="Hibbett D.S."/>
        </authorList>
    </citation>
    <scope>NUCLEOTIDE SEQUENCE [LARGE SCALE GENOMIC DNA]</scope>
    <source>
        <strain evidence="2 3">3A-2</strain>
    </source>
</reference>
<feature type="compositionally biased region" description="Low complexity" evidence="1">
    <location>
        <begin position="430"/>
        <end position="445"/>
    </location>
</feature>
<feature type="compositionally biased region" description="Basic and acidic residues" evidence="1">
    <location>
        <begin position="852"/>
        <end position="866"/>
    </location>
</feature>
<feature type="region of interest" description="Disordered" evidence="1">
    <location>
        <begin position="406"/>
        <end position="543"/>
    </location>
</feature>
<evidence type="ECO:0000256" key="1">
    <source>
        <dbReference type="SAM" id="MobiDB-lite"/>
    </source>
</evidence>
<feature type="compositionally biased region" description="Low complexity" evidence="1">
    <location>
        <begin position="671"/>
        <end position="681"/>
    </location>
</feature>
<feature type="compositionally biased region" description="Pro residues" evidence="1">
    <location>
        <begin position="407"/>
        <end position="419"/>
    </location>
</feature>
<gene>
    <name evidence="2" type="ORF">OBBRIDRAFT_890429</name>
</gene>
<feature type="compositionally biased region" description="Basic residues" evidence="1">
    <location>
        <begin position="878"/>
        <end position="887"/>
    </location>
</feature>
<name>A0A8E2AKZ6_9APHY</name>
<feature type="compositionally biased region" description="Low complexity" evidence="1">
    <location>
        <begin position="718"/>
        <end position="727"/>
    </location>
</feature>
<feature type="region of interest" description="Disordered" evidence="1">
    <location>
        <begin position="85"/>
        <end position="106"/>
    </location>
</feature>
<dbReference type="EMBL" id="KV722524">
    <property type="protein sequence ID" value="OCH86521.1"/>
    <property type="molecule type" value="Genomic_DNA"/>
</dbReference>
<feature type="region of interest" description="Disordered" evidence="1">
    <location>
        <begin position="718"/>
        <end position="887"/>
    </location>
</feature>
<feature type="compositionally biased region" description="Basic and acidic residues" evidence="1">
    <location>
        <begin position="503"/>
        <end position="515"/>
    </location>
</feature>
<organism evidence="2 3">
    <name type="scientific">Obba rivulosa</name>
    <dbReference type="NCBI Taxonomy" id="1052685"/>
    <lineage>
        <taxon>Eukaryota</taxon>
        <taxon>Fungi</taxon>
        <taxon>Dikarya</taxon>
        <taxon>Basidiomycota</taxon>
        <taxon>Agaricomycotina</taxon>
        <taxon>Agaricomycetes</taxon>
        <taxon>Polyporales</taxon>
        <taxon>Gelatoporiaceae</taxon>
        <taxon>Obba</taxon>
    </lineage>
</organism>
<dbReference type="AlphaFoldDB" id="A0A8E2AKZ6"/>
<feature type="region of interest" description="Disordered" evidence="1">
    <location>
        <begin position="221"/>
        <end position="252"/>
    </location>
</feature>
<protein>
    <submittedName>
        <fullName evidence="2">Uncharacterized protein</fullName>
    </submittedName>
</protein>
<dbReference type="Proteomes" id="UP000250043">
    <property type="component" value="Unassembled WGS sequence"/>
</dbReference>
<sequence>MGAGSTSQHALCTRLVRRGPVAELAEAYLAMRLDNVARCAMRSLGGCGEAAQACPPSQLAVRDDGGPGGERTLLWATYKSPSQSLLPPLHLPSSPPSAPSELPARSRPRTLQLAETHLLARHTSAHAPHPNLCCGPVCHTFYPAHPTPNNNRGIYHTSSPSTTALYTHTALCHSSPQRAPHPVPALLRRNTSRMSSPIYPRDVSPFDASYLVQYRFPTSNVRESTEPYPPRRPAVPVPAPAPAPAPAPPAPEFRETETGLWTDGVHKAYSTAYAAVQTFLGSVRAKVAAMVPLPLARQDPGPSTPPRMDHHLNVREPVVGRYDVAEVLPMADNKLCDIVFALAALAVYRDPKDTAHFAIWSAEYFVQASIAELIEKLCHEGHIKHTYGPKFYVSLSALGRWQRPYLPSRPPSTLPLPDEPLPRPRKRKAPAIAAPAPTQPRATTSKAKRKGKGKERAVDVGPASQQPAAVDPSPRPTKRARKMAPPPPADGEAQQPLRRSLRPKKDSAKAEEAKKAASRTPAPGAPRVSKSKTPGPSRVARSKTPLLVLAPAAPEAAPVLPPIAELDEPVEVAAVVLALATVAAVAAPIAPIAAPPPCTTLEAKIEHIESSLGEASSAPIAPATAILPPPSDYPAALSATAGPSDVVATHTTSSTQDVVVDIEATLSQDVPAPSAPALAARPRTRKQRPPPREGTRKSARNIPAPLLTSATLELADAEAAATATDTSMPSAESSTAVSASPSADTVAPSEGATRETSAEGAKAEVPPPSRKRKAEDAPALESVQDEKAQRPVKKARTTAAARAKKAATPVLLADPAMSLEVAPREEVKKSRAPSQKRKAQEALPDEQEPAQGDERPAKKAKVEEKTPGANEKPARAPAKSRSRAKKA</sequence>
<accession>A0A8E2AKZ6</accession>
<proteinExistence type="predicted"/>